<dbReference type="Gene3D" id="2.20.70.10">
    <property type="match status" value="1"/>
</dbReference>
<reference evidence="3 4" key="1">
    <citation type="submission" date="2021-06" db="EMBL/GenBank/DDBJ databases">
        <title>Caerostris darwini draft genome.</title>
        <authorList>
            <person name="Kono N."/>
            <person name="Arakawa K."/>
        </authorList>
    </citation>
    <scope>NUCLEOTIDE SEQUENCE [LARGE SCALE GENOMIC DNA]</scope>
</reference>
<dbReference type="InterPro" id="IPR039881">
    <property type="entry name" value="PCIF1-like"/>
</dbReference>
<dbReference type="Pfam" id="PF12237">
    <property type="entry name" value="PCIF1_WW"/>
    <property type="match status" value="1"/>
</dbReference>
<feature type="compositionally biased region" description="Basic and acidic residues" evidence="1">
    <location>
        <begin position="786"/>
        <end position="795"/>
    </location>
</feature>
<evidence type="ECO:0000259" key="2">
    <source>
        <dbReference type="PROSITE" id="PS50020"/>
    </source>
</evidence>
<dbReference type="PANTHER" id="PTHR21727">
    <property type="entry name" value="PHOSPHORYLATED CTD INTERACTING FACTOR 1"/>
    <property type="match status" value="1"/>
</dbReference>
<dbReference type="GO" id="GO:0016422">
    <property type="term" value="F:mRNA (2'-O-methyladenosine-N6-)-methyltransferase activity"/>
    <property type="evidence" value="ECO:0007669"/>
    <property type="project" value="InterPro"/>
</dbReference>
<dbReference type="InterPro" id="IPR022035">
    <property type="entry name" value="PCIF1_WW"/>
</dbReference>
<dbReference type="PROSITE" id="PS50020">
    <property type="entry name" value="WW_DOMAIN_2"/>
    <property type="match status" value="1"/>
</dbReference>
<evidence type="ECO:0000313" key="3">
    <source>
        <dbReference type="EMBL" id="GIX81476.1"/>
    </source>
</evidence>
<dbReference type="FunFam" id="2.20.70.10:FF:000036">
    <property type="entry name" value="Phosphorylated CTD-interacting factor 1"/>
    <property type="match status" value="1"/>
</dbReference>
<dbReference type="InterPro" id="IPR036020">
    <property type="entry name" value="WW_dom_sf"/>
</dbReference>
<organism evidence="3 4">
    <name type="scientific">Caerostris darwini</name>
    <dbReference type="NCBI Taxonomy" id="1538125"/>
    <lineage>
        <taxon>Eukaryota</taxon>
        <taxon>Metazoa</taxon>
        <taxon>Ecdysozoa</taxon>
        <taxon>Arthropoda</taxon>
        <taxon>Chelicerata</taxon>
        <taxon>Arachnida</taxon>
        <taxon>Araneae</taxon>
        <taxon>Araneomorphae</taxon>
        <taxon>Entelegynae</taxon>
        <taxon>Araneoidea</taxon>
        <taxon>Araneidae</taxon>
        <taxon>Caerostris</taxon>
    </lineage>
</organism>
<evidence type="ECO:0000313" key="4">
    <source>
        <dbReference type="Proteomes" id="UP001054837"/>
    </source>
</evidence>
<comment type="caution">
    <text evidence="3">The sequence shown here is derived from an EMBL/GenBank/DDBJ whole genome shotgun (WGS) entry which is preliminary data.</text>
</comment>
<keyword evidence="4" id="KW-1185">Reference proteome</keyword>
<dbReference type="Pfam" id="PF00397">
    <property type="entry name" value="WW"/>
    <property type="match status" value="1"/>
</dbReference>
<feature type="domain" description="WW" evidence="2">
    <location>
        <begin position="155"/>
        <end position="189"/>
    </location>
</feature>
<dbReference type="SUPFAM" id="SSF51045">
    <property type="entry name" value="WW domain"/>
    <property type="match status" value="1"/>
</dbReference>
<sequence length="804" mass="92786">MFQIGEFRYNKNWRSPLRSLYEQSCQNLKESKNISDSWHFICVCTKKVFLKMTTVPVTRHHSLDEEELRNHGAPKLLDLSEHKFGETSHVDWLDTSATDKPVVVPSVLRRHNSIATEMPSVSHVNSIVAPQTSQGPLMSPNQYGSNDPVHDLPPELLQAGWRKFWSKRENRPYFFNKITNESLWEMPRLGHYDPSTDPLGIQMSPGEPHTPVTPTPQTPLPRIAEKRRASDEGMAPSAKKFILCGYWNLDIPTNVIIWERSPSILPPPHPDIEQYRSNLVIKLRQQYQEMCHSREGIDAPKESLNRWFMERKIIDKGSDPLLPSNCYPEISQSMFREIMNDIPIKLMRPKFSGDARKQLSKYAEAAKKMIESRNISPEKRKIVKWNAEDAFQWIRQTLNATFEDYLARLAYIKQQCQPHLVEAAKDSIEAICVKIYNLSCDYAKKIHDKHWVILKPHGIEELTCPIQVSVHKKVYCYPVQFAITSPHLPPIQLLTEKEHTILRFKGDAVRISTVFFQKLEHLYRLNCLDDRKFENFLARVWCMLKRYQAFSGISHNEGHGIQGSLPVSVFDCLHKHFQVTFECFSSPLNCYFRQYASTFQDTDSFFGSRGSILNFYPLSGSFEANPPYCEELLDASVIHFEKLLSTSQEPLSFILFIPECRDPLPSFLPKIDASRFKRKQLLIPAYDHEYRHGFQHVIPRSEIYHRSNYGTLVYFLQNDAGYARWGPTTERIEALLEAFKLGKDKEREQNLLAVATPAMQHGPSNVTSGAQTMTDQKQLEVTPKLEAPHITRNDSEGNLNHSSL</sequence>
<evidence type="ECO:0000256" key="1">
    <source>
        <dbReference type="SAM" id="MobiDB-lite"/>
    </source>
</evidence>
<protein>
    <recommendedName>
        <fullName evidence="2">WW domain-containing protein</fullName>
    </recommendedName>
</protein>
<dbReference type="Proteomes" id="UP001054837">
    <property type="component" value="Unassembled WGS sequence"/>
</dbReference>
<dbReference type="GO" id="GO:0099122">
    <property type="term" value="F:RNA polymerase II C-terminal domain binding"/>
    <property type="evidence" value="ECO:0007669"/>
    <property type="project" value="InterPro"/>
</dbReference>
<dbReference type="EMBL" id="BPLQ01001402">
    <property type="protein sequence ID" value="GIX81476.1"/>
    <property type="molecule type" value="Genomic_DNA"/>
</dbReference>
<dbReference type="PANTHER" id="PTHR21727:SF0">
    <property type="entry name" value="MRNA (2'-O-METHYLADENOSINE-N(6)-)-METHYLTRANSFERASE"/>
    <property type="match status" value="1"/>
</dbReference>
<accession>A0AAV4NCS3</accession>
<dbReference type="AlphaFoldDB" id="A0AAV4NCS3"/>
<name>A0AAV4NCS3_9ARAC</name>
<dbReference type="InterPro" id="IPR001202">
    <property type="entry name" value="WW_dom"/>
</dbReference>
<dbReference type="SMART" id="SM00456">
    <property type="entry name" value="WW"/>
    <property type="match status" value="1"/>
</dbReference>
<proteinExistence type="predicted"/>
<gene>
    <name evidence="3" type="primary">PCIF1</name>
    <name evidence="3" type="ORF">CDAR_224671</name>
</gene>
<dbReference type="GO" id="GO:0005634">
    <property type="term" value="C:nucleus"/>
    <property type="evidence" value="ECO:0007669"/>
    <property type="project" value="TreeGrafter"/>
</dbReference>
<feature type="region of interest" description="Disordered" evidence="1">
    <location>
        <begin position="782"/>
        <end position="804"/>
    </location>
</feature>
<dbReference type="CDD" id="cd00201">
    <property type="entry name" value="WW"/>
    <property type="match status" value="1"/>
</dbReference>